<dbReference type="InterPro" id="IPR008920">
    <property type="entry name" value="TF_FadR/GntR_C"/>
</dbReference>
<name>A0ABM6GLG3_9ACTN</name>
<evidence type="ECO:0000256" key="2">
    <source>
        <dbReference type="ARBA" id="ARBA00023125"/>
    </source>
</evidence>
<sequence length="223" mass="25375">MPGEQVPEAPAPVVSLKRVPLSEQVRRTLLDGLLNGRWRPGDRIIERHIAQELDVSHGPVREALRDLQAMQLVDVLPNRGARVRELTPDYLASVYPVRAALERLAGQLAVRRLGGDVSELEPHLDLLHQAARDGDTDLQIHCAVEFHREIVRSAGNEVLLRNWESLAIELWTRLSLKWLRTQLHENAEDHIAIVDAFRRQDPYVGRMLELHVLEYAHKPIGMP</sequence>
<dbReference type="Gene3D" id="1.10.10.10">
    <property type="entry name" value="Winged helix-like DNA-binding domain superfamily/Winged helix DNA-binding domain"/>
    <property type="match status" value="1"/>
</dbReference>
<protein>
    <submittedName>
        <fullName evidence="5">GntR family transcriptional regulator</fullName>
    </submittedName>
</protein>
<evidence type="ECO:0000259" key="4">
    <source>
        <dbReference type="PROSITE" id="PS50949"/>
    </source>
</evidence>
<dbReference type="InterPro" id="IPR036388">
    <property type="entry name" value="WH-like_DNA-bd_sf"/>
</dbReference>
<evidence type="ECO:0000313" key="5">
    <source>
        <dbReference type="EMBL" id="APY84533.1"/>
    </source>
</evidence>
<dbReference type="InterPro" id="IPR000524">
    <property type="entry name" value="Tscrpt_reg_HTH_GntR"/>
</dbReference>
<accession>A0ABM6GLG3</accession>
<proteinExistence type="predicted"/>
<keyword evidence="3" id="KW-0804">Transcription</keyword>
<feature type="domain" description="HTH gntR-type" evidence="4">
    <location>
        <begin position="19"/>
        <end position="86"/>
    </location>
</feature>
<dbReference type="SMART" id="SM00895">
    <property type="entry name" value="FCD"/>
    <property type="match status" value="1"/>
</dbReference>
<dbReference type="CDD" id="cd07377">
    <property type="entry name" value="WHTH_GntR"/>
    <property type="match status" value="1"/>
</dbReference>
<dbReference type="SUPFAM" id="SSF46785">
    <property type="entry name" value="Winged helix' DNA-binding domain"/>
    <property type="match status" value="1"/>
</dbReference>
<dbReference type="PROSITE" id="PS50949">
    <property type="entry name" value="HTH_GNTR"/>
    <property type="match status" value="1"/>
</dbReference>
<dbReference type="PANTHER" id="PTHR43537">
    <property type="entry name" value="TRANSCRIPTIONAL REGULATOR, GNTR FAMILY"/>
    <property type="match status" value="1"/>
</dbReference>
<keyword evidence="2" id="KW-0238">DNA-binding</keyword>
<dbReference type="SMART" id="SM00345">
    <property type="entry name" value="HTH_GNTR"/>
    <property type="match status" value="1"/>
</dbReference>
<keyword evidence="1" id="KW-0805">Transcription regulation</keyword>
<dbReference type="Proteomes" id="UP000187191">
    <property type="component" value="Chromosome"/>
</dbReference>
<dbReference type="EMBL" id="CP015588">
    <property type="protein sequence ID" value="APY84533.1"/>
    <property type="molecule type" value="Genomic_DNA"/>
</dbReference>
<keyword evidence="6" id="KW-1185">Reference proteome</keyword>
<gene>
    <name evidence="5" type="ORF">A7J05_00925</name>
</gene>
<dbReference type="SUPFAM" id="SSF48008">
    <property type="entry name" value="GntR ligand-binding domain-like"/>
    <property type="match status" value="1"/>
</dbReference>
<evidence type="ECO:0000256" key="1">
    <source>
        <dbReference type="ARBA" id="ARBA00023015"/>
    </source>
</evidence>
<dbReference type="Gene3D" id="1.20.120.530">
    <property type="entry name" value="GntR ligand-binding domain-like"/>
    <property type="match status" value="1"/>
</dbReference>
<organism evidence="5 6">
    <name type="scientific">Streptomyces alfalfae</name>
    <dbReference type="NCBI Taxonomy" id="1642299"/>
    <lineage>
        <taxon>Bacteria</taxon>
        <taxon>Bacillati</taxon>
        <taxon>Actinomycetota</taxon>
        <taxon>Actinomycetes</taxon>
        <taxon>Kitasatosporales</taxon>
        <taxon>Streptomycetaceae</taxon>
        <taxon>Streptomyces</taxon>
    </lineage>
</organism>
<dbReference type="InterPro" id="IPR036390">
    <property type="entry name" value="WH_DNA-bd_sf"/>
</dbReference>
<dbReference type="PANTHER" id="PTHR43537:SF24">
    <property type="entry name" value="GLUCONATE OPERON TRANSCRIPTIONAL REPRESSOR"/>
    <property type="match status" value="1"/>
</dbReference>
<evidence type="ECO:0000313" key="6">
    <source>
        <dbReference type="Proteomes" id="UP000187191"/>
    </source>
</evidence>
<dbReference type="RefSeq" id="WP_076681958.1">
    <property type="nucleotide sequence ID" value="NZ_CP015588.1"/>
</dbReference>
<reference evidence="5 6" key="1">
    <citation type="submission" date="2016-05" db="EMBL/GenBank/DDBJ databases">
        <authorList>
            <person name="Gu J."/>
        </authorList>
    </citation>
    <scope>NUCLEOTIDE SEQUENCE [LARGE SCALE GENOMIC DNA]</scope>
    <source>
        <strain evidence="5 6">ACCC40021</strain>
    </source>
</reference>
<dbReference type="Pfam" id="PF00392">
    <property type="entry name" value="GntR"/>
    <property type="match status" value="1"/>
</dbReference>
<dbReference type="InterPro" id="IPR011711">
    <property type="entry name" value="GntR_C"/>
</dbReference>
<evidence type="ECO:0000256" key="3">
    <source>
        <dbReference type="ARBA" id="ARBA00023163"/>
    </source>
</evidence>
<dbReference type="Pfam" id="PF07729">
    <property type="entry name" value="FCD"/>
    <property type="match status" value="1"/>
</dbReference>